<feature type="domain" description="Helicase C-terminal" evidence="7">
    <location>
        <begin position="544"/>
        <end position="712"/>
    </location>
</feature>
<evidence type="ECO:0000259" key="7">
    <source>
        <dbReference type="PROSITE" id="PS51194"/>
    </source>
</evidence>
<keyword evidence="1" id="KW-0547">Nucleotide-binding</keyword>
<dbReference type="Pfam" id="PF00270">
    <property type="entry name" value="DEAD"/>
    <property type="match status" value="1"/>
</dbReference>
<comment type="caution">
    <text evidence="8">The sequence shown here is derived from an EMBL/GenBank/DDBJ whole genome shotgun (WGS) entry which is preliminary data.</text>
</comment>
<feature type="domain" description="Helicase ATP-binding" evidence="6">
    <location>
        <begin position="117"/>
        <end position="290"/>
    </location>
</feature>
<dbReference type="GO" id="GO:0016787">
    <property type="term" value="F:hydrolase activity"/>
    <property type="evidence" value="ECO:0007669"/>
    <property type="project" value="UniProtKB-KW"/>
</dbReference>
<dbReference type="SMART" id="SM00487">
    <property type="entry name" value="DEXDc"/>
    <property type="match status" value="1"/>
</dbReference>
<keyword evidence="2" id="KW-0378">Hydrolase</keyword>
<dbReference type="InterPro" id="IPR011545">
    <property type="entry name" value="DEAD/DEAH_box_helicase_dom"/>
</dbReference>
<dbReference type="EMBL" id="WIGN01000405">
    <property type="protein sequence ID" value="KAF6794637.1"/>
    <property type="molecule type" value="Genomic_DNA"/>
</dbReference>
<evidence type="ECO:0000259" key="6">
    <source>
        <dbReference type="PROSITE" id="PS51192"/>
    </source>
</evidence>
<dbReference type="PROSITE" id="PS51194">
    <property type="entry name" value="HELICASE_CTER"/>
    <property type="match status" value="1"/>
</dbReference>
<dbReference type="InterPro" id="IPR001650">
    <property type="entry name" value="Helicase_C-like"/>
</dbReference>
<dbReference type="AlphaFoldDB" id="A0A8H6ISK6"/>
<dbReference type="Pfam" id="PF00271">
    <property type="entry name" value="Helicase_C"/>
    <property type="match status" value="1"/>
</dbReference>
<accession>A0A8H6ISK6</accession>
<gene>
    <name evidence="8" type="ORF">CSOJ01_13629</name>
</gene>
<dbReference type="SUPFAM" id="SSF52540">
    <property type="entry name" value="P-loop containing nucleoside triphosphate hydrolases"/>
    <property type="match status" value="1"/>
</dbReference>
<dbReference type="InterPro" id="IPR027417">
    <property type="entry name" value="P-loop_NTPase"/>
</dbReference>
<evidence type="ECO:0000256" key="4">
    <source>
        <dbReference type="ARBA" id="ARBA00022840"/>
    </source>
</evidence>
<dbReference type="GO" id="GO:0005524">
    <property type="term" value="F:ATP binding"/>
    <property type="evidence" value="ECO:0007669"/>
    <property type="project" value="UniProtKB-KW"/>
</dbReference>
<dbReference type="PROSITE" id="PS51192">
    <property type="entry name" value="HELICASE_ATP_BIND_1"/>
    <property type="match status" value="1"/>
</dbReference>
<dbReference type="PANTHER" id="PTHR44533:SF4">
    <property type="entry name" value="DEAD_H RNA HELICASE, PUTATIVE-RELATED"/>
    <property type="match status" value="1"/>
</dbReference>
<dbReference type="PANTHER" id="PTHR44533">
    <property type="entry name" value="DEAD/H RNA HELICASE, PUTATIVE-RELATED"/>
    <property type="match status" value="1"/>
</dbReference>
<keyword evidence="4" id="KW-0067">ATP-binding</keyword>
<keyword evidence="3 8" id="KW-0347">Helicase</keyword>
<evidence type="ECO:0000313" key="8">
    <source>
        <dbReference type="EMBL" id="KAF6794637.1"/>
    </source>
</evidence>
<sequence>MPGKPPLGDAALSILAMLRAQVLETQSLPLTTGTAEQLRHLNIALDIAVSTTHSRTLTERPLPFLTNLSKTSKHIKFPTDATEFQLEHCGPYLERTFDSVPDPRVPFHPDAWQRKVLDVIDQNKSLFVVAPTSAGKTFISFHAMKKILQTSNDDVLVYVAPTKALVNQIAAEIQARFTKSYHQEGRSVWNIHTRDYRINNPYGCQILVTVPHILQIMMLAPSNAQKPDSSARRVERIIFDEVHCIGQVEDGIIWEQLLLLAPCPIIALSATVGNPTEFRDWLAATQKAKGFDLEMVVHSSRYSDLRKFIYQPPREQEFEGFKAVERLPIPGLDTEGGGSDCFIFVHPVSSIIHKYADLYIRTKERLEDVNLEPRDCLRLWKAMNARRCESYDVDQRLDPYKALPNIIKKSDVVEWEMALKDQLYKWMKDFRSPFAQVQCDLETNTGAIRRKNWAGATFSLLKDLRSHGALPAIVFNYDRVGCELILSAIMETLNDAETTYRKSGEWAKILRDFQAYNEKKLVESKIRPPVSTIEDRDNGTAVDGLDYIREATNKEFSLWDSFDPDAPIDRFSFADSAKITKPELEKIFRSLEGAVRKPFLEALGRGLGVHHAGMNRRYRQAVEILFRKGFLTAFMATGTLALGINMPCKTVVFAGDSVFLTALNYRQASGRAGRRGFDLLGNVVFHGIPPRRAMEITSSRLPDLRGQFAISATLILRVFGLMHGTGDSDYAVKAVESLLTQTRLYLGGPSSQMSVKHHLRFSIDYLRRQHLLSATGVPLNFSSLVGHLYFTENAVFALHSLLKDGYLHELLPQRAETVLRNHNKETLDIFHTYVRTLVNQHLKNTRDDILPFTKRRVGPSQGQQVDLLTTGLPIRPNTSIRSPFAALSGFTDNFGSIHELCETARAGVFLDESSIPYIPIYPDETGGMPFNAYILDFFKHEDLKALVRDNGIKQGDAWFLLKDFSLVLATITASLESFLNKNGADFDDTEMIDVQDVGDLMFEEEEEANDEQHAEESGISHATDDQAGSGSKSSRSVAKNKKDVAESWMDEEESDDGSVGSSSGGGIATESSIPTTSWDGDGGAGLLKVHKAFKILQLEFEEKLRKVWA</sequence>
<dbReference type="Pfam" id="PF26076">
    <property type="entry name" value="WHD_DDX60"/>
    <property type="match status" value="1"/>
</dbReference>
<feature type="compositionally biased region" description="Polar residues" evidence="5">
    <location>
        <begin position="1026"/>
        <end position="1037"/>
    </location>
</feature>
<dbReference type="Proteomes" id="UP000652219">
    <property type="component" value="Unassembled WGS sequence"/>
</dbReference>
<feature type="region of interest" description="Disordered" evidence="5">
    <location>
        <begin position="1005"/>
        <end position="1081"/>
    </location>
</feature>
<dbReference type="GO" id="GO:0004386">
    <property type="term" value="F:helicase activity"/>
    <property type="evidence" value="ECO:0007669"/>
    <property type="project" value="UniProtKB-KW"/>
</dbReference>
<evidence type="ECO:0000256" key="3">
    <source>
        <dbReference type="ARBA" id="ARBA00022806"/>
    </source>
</evidence>
<feature type="compositionally biased region" description="Polar residues" evidence="5">
    <location>
        <begin position="1069"/>
        <end position="1078"/>
    </location>
</feature>
<evidence type="ECO:0000313" key="9">
    <source>
        <dbReference type="Proteomes" id="UP000652219"/>
    </source>
</evidence>
<dbReference type="InterPro" id="IPR052431">
    <property type="entry name" value="SKI2_subfamily_helicases"/>
</dbReference>
<dbReference type="FunFam" id="3.40.50.300:FF:001039">
    <property type="entry name" value="ATP-dependent RNA helicase DDX60"/>
    <property type="match status" value="1"/>
</dbReference>
<name>A0A8H6ISK6_9PEZI</name>
<reference evidence="8 9" key="1">
    <citation type="journal article" date="2020" name="Phytopathology">
        <title>Genome Sequence Resources of Colletotrichum truncatum, C. plurivorum, C. musicola, and C. sojae: Four Species Pathogenic to Soybean (Glycine max).</title>
        <authorList>
            <person name="Rogerio F."/>
            <person name="Boufleur T.R."/>
            <person name="Ciampi-Guillardi M."/>
            <person name="Sukno S.A."/>
            <person name="Thon M.R."/>
            <person name="Massola Junior N.S."/>
            <person name="Baroncelli R."/>
        </authorList>
    </citation>
    <scope>NUCLEOTIDE SEQUENCE [LARGE SCALE GENOMIC DNA]</scope>
    <source>
        <strain evidence="8 9">LFN0009</strain>
    </source>
</reference>
<proteinExistence type="predicted"/>
<dbReference type="Gene3D" id="3.40.50.300">
    <property type="entry name" value="P-loop containing nucleotide triphosphate hydrolases"/>
    <property type="match status" value="2"/>
</dbReference>
<organism evidence="8 9">
    <name type="scientific">Colletotrichum sojae</name>
    <dbReference type="NCBI Taxonomy" id="2175907"/>
    <lineage>
        <taxon>Eukaryota</taxon>
        <taxon>Fungi</taxon>
        <taxon>Dikarya</taxon>
        <taxon>Ascomycota</taxon>
        <taxon>Pezizomycotina</taxon>
        <taxon>Sordariomycetes</taxon>
        <taxon>Hypocreomycetidae</taxon>
        <taxon>Glomerellales</taxon>
        <taxon>Glomerellaceae</taxon>
        <taxon>Colletotrichum</taxon>
        <taxon>Colletotrichum orchidearum species complex</taxon>
    </lineage>
</organism>
<dbReference type="SMART" id="SM00490">
    <property type="entry name" value="HELICc"/>
    <property type="match status" value="1"/>
</dbReference>
<evidence type="ECO:0000256" key="5">
    <source>
        <dbReference type="SAM" id="MobiDB-lite"/>
    </source>
</evidence>
<keyword evidence="9" id="KW-1185">Reference proteome</keyword>
<dbReference type="GO" id="GO:0003676">
    <property type="term" value="F:nucleic acid binding"/>
    <property type="evidence" value="ECO:0007669"/>
    <property type="project" value="InterPro"/>
</dbReference>
<protein>
    <submittedName>
        <fullName evidence="8">DEAD/DEAH box helicase</fullName>
    </submittedName>
</protein>
<dbReference type="InterPro" id="IPR059032">
    <property type="entry name" value="WHD_DDX60"/>
</dbReference>
<evidence type="ECO:0000256" key="2">
    <source>
        <dbReference type="ARBA" id="ARBA00022801"/>
    </source>
</evidence>
<feature type="compositionally biased region" description="Basic and acidic residues" evidence="5">
    <location>
        <begin position="1010"/>
        <end position="1024"/>
    </location>
</feature>
<evidence type="ECO:0000256" key="1">
    <source>
        <dbReference type="ARBA" id="ARBA00022741"/>
    </source>
</evidence>
<dbReference type="GO" id="GO:0005737">
    <property type="term" value="C:cytoplasm"/>
    <property type="evidence" value="ECO:0007669"/>
    <property type="project" value="TreeGrafter"/>
</dbReference>
<dbReference type="InterPro" id="IPR014001">
    <property type="entry name" value="Helicase_ATP-bd"/>
</dbReference>